<accession>A0A9Q1G2D2</accession>
<evidence type="ECO:0000313" key="1">
    <source>
        <dbReference type="EMBL" id="KAJ8373961.1"/>
    </source>
</evidence>
<sequence>MLAENGSAQSALKSLQAVGLQVSPAVNTIDLSGSSRTNSSRTLPLPLNLTISQRRSAERYTPPVHLPYARLAASVSSPPHLP</sequence>
<organism evidence="1 2">
    <name type="scientific">Synaphobranchus kaupii</name>
    <name type="common">Kaup's arrowtooth eel</name>
    <dbReference type="NCBI Taxonomy" id="118154"/>
    <lineage>
        <taxon>Eukaryota</taxon>
        <taxon>Metazoa</taxon>
        <taxon>Chordata</taxon>
        <taxon>Craniata</taxon>
        <taxon>Vertebrata</taxon>
        <taxon>Euteleostomi</taxon>
        <taxon>Actinopterygii</taxon>
        <taxon>Neopterygii</taxon>
        <taxon>Teleostei</taxon>
        <taxon>Anguilliformes</taxon>
        <taxon>Synaphobranchidae</taxon>
        <taxon>Synaphobranchus</taxon>
    </lineage>
</organism>
<proteinExistence type="predicted"/>
<dbReference type="EMBL" id="JAINUF010000002">
    <property type="protein sequence ID" value="KAJ8373961.1"/>
    <property type="molecule type" value="Genomic_DNA"/>
</dbReference>
<dbReference type="Proteomes" id="UP001152622">
    <property type="component" value="Chromosome 2"/>
</dbReference>
<gene>
    <name evidence="1" type="ORF">SKAU_G00045410</name>
</gene>
<comment type="caution">
    <text evidence="1">The sequence shown here is derived from an EMBL/GenBank/DDBJ whole genome shotgun (WGS) entry which is preliminary data.</text>
</comment>
<name>A0A9Q1G2D2_SYNKA</name>
<protein>
    <submittedName>
        <fullName evidence="1">Uncharacterized protein</fullName>
    </submittedName>
</protein>
<evidence type="ECO:0000313" key="2">
    <source>
        <dbReference type="Proteomes" id="UP001152622"/>
    </source>
</evidence>
<keyword evidence="2" id="KW-1185">Reference proteome</keyword>
<dbReference type="AlphaFoldDB" id="A0A9Q1G2D2"/>
<reference evidence="1" key="1">
    <citation type="journal article" date="2023" name="Science">
        <title>Genome structures resolve the early diversification of teleost fishes.</title>
        <authorList>
            <person name="Parey E."/>
            <person name="Louis A."/>
            <person name="Montfort J."/>
            <person name="Bouchez O."/>
            <person name="Roques C."/>
            <person name="Iampietro C."/>
            <person name="Lluch J."/>
            <person name="Castinel A."/>
            <person name="Donnadieu C."/>
            <person name="Desvignes T."/>
            <person name="Floi Bucao C."/>
            <person name="Jouanno E."/>
            <person name="Wen M."/>
            <person name="Mejri S."/>
            <person name="Dirks R."/>
            <person name="Jansen H."/>
            <person name="Henkel C."/>
            <person name="Chen W.J."/>
            <person name="Zahm M."/>
            <person name="Cabau C."/>
            <person name="Klopp C."/>
            <person name="Thompson A.W."/>
            <person name="Robinson-Rechavi M."/>
            <person name="Braasch I."/>
            <person name="Lecointre G."/>
            <person name="Bobe J."/>
            <person name="Postlethwait J.H."/>
            <person name="Berthelot C."/>
            <person name="Roest Crollius H."/>
            <person name="Guiguen Y."/>
        </authorList>
    </citation>
    <scope>NUCLEOTIDE SEQUENCE</scope>
    <source>
        <strain evidence="1">WJC10195</strain>
    </source>
</reference>